<sequence length="240" mass="27901">MNANPWFRVRPQEIDYLHDQRFVENSGPQNVLAADAKSIDYYLLFLTLDFLRHIVRKSIVKCQILIKNPVLQEKECVYIRQGSVLLCACKERYGRKPVRLVFSFSKATQENDKPAMICAYNKFMGGVDLADMMTESYNDGRKTLKVWKKDNLQLSRLLSRKSLLRASPKTTRRKETKTKTIDKIRINTESRSCPVIERNIEMYVQTGMVKGVEGGEEKFVRVCSNWVHRNCKDNHLCVES</sequence>
<evidence type="ECO:0000259" key="1">
    <source>
        <dbReference type="Pfam" id="PF13843"/>
    </source>
</evidence>
<dbReference type="EMBL" id="CACVKT020001149">
    <property type="protein sequence ID" value="CAC5365641.1"/>
    <property type="molecule type" value="Genomic_DNA"/>
</dbReference>
<dbReference type="Proteomes" id="UP000507470">
    <property type="component" value="Unassembled WGS sequence"/>
</dbReference>
<proteinExistence type="predicted"/>
<feature type="domain" description="PiggyBac transposable element-derived protein" evidence="1">
    <location>
        <begin position="99"/>
        <end position="150"/>
    </location>
</feature>
<keyword evidence="3" id="KW-1185">Reference proteome</keyword>
<evidence type="ECO:0000313" key="2">
    <source>
        <dbReference type="EMBL" id="CAC5365641.1"/>
    </source>
</evidence>
<evidence type="ECO:0000313" key="3">
    <source>
        <dbReference type="Proteomes" id="UP000507470"/>
    </source>
</evidence>
<protein>
    <recommendedName>
        <fullName evidence="1">PiggyBac transposable element-derived protein domain-containing protein</fullName>
    </recommendedName>
</protein>
<name>A0A6J8ACT3_MYTCO</name>
<dbReference type="OrthoDB" id="6151656at2759"/>
<organism evidence="2 3">
    <name type="scientific">Mytilus coruscus</name>
    <name type="common">Sea mussel</name>
    <dbReference type="NCBI Taxonomy" id="42192"/>
    <lineage>
        <taxon>Eukaryota</taxon>
        <taxon>Metazoa</taxon>
        <taxon>Spiralia</taxon>
        <taxon>Lophotrochozoa</taxon>
        <taxon>Mollusca</taxon>
        <taxon>Bivalvia</taxon>
        <taxon>Autobranchia</taxon>
        <taxon>Pteriomorphia</taxon>
        <taxon>Mytilida</taxon>
        <taxon>Mytiloidea</taxon>
        <taxon>Mytilidae</taxon>
        <taxon>Mytilinae</taxon>
        <taxon>Mytilus</taxon>
    </lineage>
</organism>
<dbReference type="Pfam" id="PF13843">
    <property type="entry name" value="DDE_Tnp_1_7"/>
    <property type="match status" value="1"/>
</dbReference>
<reference evidence="2 3" key="1">
    <citation type="submission" date="2020-06" db="EMBL/GenBank/DDBJ databases">
        <authorList>
            <person name="Li R."/>
            <person name="Bekaert M."/>
        </authorList>
    </citation>
    <scope>NUCLEOTIDE SEQUENCE [LARGE SCALE GENOMIC DNA]</scope>
    <source>
        <strain evidence="3">wild</strain>
    </source>
</reference>
<dbReference type="AlphaFoldDB" id="A0A6J8ACT3"/>
<accession>A0A6J8ACT3</accession>
<gene>
    <name evidence="2" type="ORF">MCOR_6237</name>
</gene>
<dbReference type="InterPro" id="IPR029526">
    <property type="entry name" value="PGBD"/>
</dbReference>